<dbReference type="GeneID" id="38783925"/>
<dbReference type="Pfam" id="PF02602">
    <property type="entry name" value="HEM4"/>
    <property type="match status" value="1"/>
</dbReference>
<dbReference type="UniPathway" id="UPA00251">
    <property type="reaction ID" value="UER00320"/>
</dbReference>
<sequence>MANVLLLRAPSQDGGDKYEDNIRTQGYTPVSVPVLETVLKNLPALKEIIQAGHSVKGYAGVIITSGRACEAWRTAVQELVSNSANTDWATVPFYVVGEATAKALEEIREAVGGSPFTPKDIRGRAESGTSERLAHFILDDLSSRTDSGKLLYLTGDKNRDTSPKILKEGGFDLEPLQVYETQGSSNFPADLQKALNSVPTGRWWIVYFAPSAAEFVTPTLRKHFDLRSIDSPPDTSRTIPSVAAIGPTTSTFLREQLSLHVRAVPSKPTPEALVAAIVAADSATSAAL</sequence>
<protein>
    <submittedName>
        <fullName evidence="2">Tetrapyrrole biosynthesis uroporphyrinogen III synthase</fullName>
    </submittedName>
</protein>
<dbReference type="AlphaFoldDB" id="A0A401GXR1"/>
<dbReference type="GO" id="GO:0005829">
    <property type="term" value="C:cytosol"/>
    <property type="evidence" value="ECO:0007669"/>
    <property type="project" value="TreeGrafter"/>
</dbReference>
<dbReference type="Gene3D" id="3.40.50.10090">
    <property type="match status" value="2"/>
</dbReference>
<dbReference type="CDD" id="cd06578">
    <property type="entry name" value="HemD"/>
    <property type="match status" value="1"/>
</dbReference>
<evidence type="ECO:0000313" key="2">
    <source>
        <dbReference type="EMBL" id="GBE87008.1"/>
    </source>
</evidence>
<organism evidence="2 3">
    <name type="scientific">Sparassis crispa</name>
    <dbReference type="NCBI Taxonomy" id="139825"/>
    <lineage>
        <taxon>Eukaryota</taxon>
        <taxon>Fungi</taxon>
        <taxon>Dikarya</taxon>
        <taxon>Basidiomycota</taxon>
        <taxon>Agaricomycotina</taxon>
        <taxon>Agaricomycetes</taxon>
        <taxon>Polyporales</taxon>
        <taxon>Sparassidaceae</taxon>
        <taxon>Sparassis</taxon>
    </lineage>
</organism>
<dbReference type="OrthoDB" id="5595751at2759"/>
<dbReference type="InParanoid" id="A0A401GXR1"/>
<dbReference type="Proteomes" id="UP000287166">
    <property type="component" value="Unassembled WGS sequence"/>
</dbReference>
<dbReference type="GO" id="GO:0006780">
    <property type="term" value="P:uroporphyrinogen III biosynthetic process"/>
    <property type="evidence" value="ECO:0007669"/>
    <property type="project" value="InterPro"/>
</dbReference>
<dbReference type="PANTHER" id="PTHR12390:SF0">
    <property type="entry name" value="UROPORPHYRINOGEN-III SYNTHASE"/>
    <property type="match status" value="1"/>
</dbReference>
<dbReference type="GO" id="GO:0006782">
    <property type="term" value="P:protoporphyrinogen IX biosynthetic process"/>
    <property type="evidence" value="ECO:0007669"/>
    <property type="project" value="UniProtKB-UniPathway"/>
</dbReference>
<dbReference type="RefSeq" id="XP_027617921.1">
    <property type="nucleotide sequence ID" value="XM_027762120.1"/>
</dbReference>
<dbReference type="PANTHER" id="PTHR12390">
    <property type="entry name" value="UROPORPHYRINOGEN III SYNTHASE"/>
    <property type="match status" value="1"/>
</dbReference>
<reference evidence="2 3" key="1">
    <citation type="journal article" date="2018" name="Sci. Rep.">
        <title>Genome sequence of the cauliflower mushroom Sparassis crispa (Hanabiratake) and its association with beneficial usage.</title>
        <authorList>
            <person name="Kiyama R."/>
            <person name="Furutani Y."/>
            <person name="Kawaguchi K."/>
            <person name="Nakanishi T."/>
        </authorList>
    </citation>
    <scope>NUCLEOTIDE SEQUENCE [LARGE SCALE GENOMIC DNA]</scope>
</reference>
<comment type="caution">
    <text evidence="2">The sequence shown here is derived from an EMBL/GenBank/DDBJ whole genome shotgun (WGS) entry which is preliminary data.</text>
</comment>
<accession>A0A401GXR1</accession>
<dbReference type="EMBL" id="BFAD01000010">
    <property type="protein sequence ID" value="GBE87008.1"/>
    <property type="molecule type" value="Genomic_DNA"/>
</dbReference>
<name>A0A401GXR1_9APHY</name>
<feature type="domain" description="Tetrapyrrole biosynthesis uroporphyrinogen III synthase" evidence="1">
    <location>
        <begin position="17"/>
        <end position="275"/>
    </location>
</feature>
<proteinExistence type="predicted"/>
<keyword evidence="3" id="KW-1185">Reference proteome</keyword>
<dbReference type="FunCoup" id="A0A401GXR1">
    <property type="interactions" value="284"/>
</dbReference>
<dbReference type="SUPFAM" id="SSF69618">
    <property type="entry name" value="HemD-like"/>
    <property type="match status" value="1"/>
</dbReference>
<dbReference type="InterPro" id="IPR003754">
    <property type="entry name" value="4pyrrol_synth_uPrphyn_synth"/>
</dbReference>
<dbReference type="STRING" id="139825.A0A401GXR1"/>
<gene>
    <name evidence="2" type="ORF">SCP_1002540</name>
</gene>
<evidence type="ECO:0000259" key="1">
    <source>
        <dbReference type="Pfam" id="PF02602"/>
    </source>
</evidence>
<dbReference type="GO" id="GO:0004852">
    <property type="term" value="F:uroporphyrinogen-III synthase activity"/>
    <property type="evidence" value="ECO:0007669"/>
    <property type="project" value="InterPro"/>
</dbReference>
<dbReference type="InterPro" id="IPR039793">
    <property type="entry name" value="UROS/Hem4"/>
</dbReference>
<dbReference type="InterPro" id="IPR036108">
    <property type="entry name" value="4pyrrol_syn_uPrphyn_synt_sf"/>
</dbReference>
<evidence type="ECO:0000313" key="3">
    <source>
        <dbReference type="Proteomes" id="UP000287166"/>
    </source>
</evidence>